<reference evidence="1 2" key="1">
    <citation type="submission" date="2014-10" db="EMBL/GenBank/DDBJ databases">
        <title>Draft genome of phytase producing Bacillus ginsengihumi strain M2.11.</title>
        <authorList>
            <person name="Toymentseva A."/>
            <person name="Boulygina E.A."/>
            <person name="Kazakov S.V."/>
            <person name="Kayumov I."/>
            <person name="Suleimanova A.D."/>
            <person name="Mardanova A.M."/>
            <person name="Maria S.N."/>
            <person name="Sergey M.Y."/>
            <person name="Sharipova M.R."/>
        </authorList>
    </citation>
    <scope>NUCLEOTIDE SEQUENCE [LARGE SCALE GENOMIC DNA]</scope>
    <source>
        <strain evidence="1 2">M2.11</strain>
    </source>
</reference>
<name>A0A0A6XVI1_9BACI</name>
<evidence type="ECO:0000313" key="2">
    <source>
        <dbReference type="Proteomes" id="UP000030588"/>
    </source>
</evidence>
<organism evidence="1 2">
    <name type="scientific">Heyndrickxia ginsengihumi</name>
    <dbReference type="NCBI Taxonomy" id="363870"/>
    <lineage>
        <taxon>Bacteria</taxon>
        <taxon>Bacillati</taxon>
        <taxon>Bacillota</taxon>
        <taxon>Bacilli</taxon>
        <taxon>Bacillales</taxon>
        <taxon>Bacillaceae</taxon>
        <taxon>Heyndrickxia</taxon>
    </lineage>
</organism>
<dbReference type="Proteomes" id="UP000030588">
    <property type="component" value="Unassembled WGS sequence"/>
</dbReference>
<accession>A0A0A6XVI1</accession>
<dbReference type="AlphaFoldDB" id="A0A0A6XVI1"/>
<protein>
    <submittedName>
        <fullName evidence="1">Transposase</fullName>
    </submittedName>
</protein>
<gene>
    <name evidence="1" type="ORF">NG54_17035</name>
</gene>
<feature type="non-terminal residue" evidence="1">
    <location>
        <position position="1"/>
    </location>
</feature>
<comment type="caution">
    <text evidence="1">The sequence shown here is derived from an EMBL/GenBank/DDBJ whole genome shotgun (WGS) entry which is preliminary data.</text>
</comment>
<proteinExistence type="predicted"/>
<sequence length="27" mass="3337">FGFKRYDRLRLRVLLHHQFKVKGIPVI</sequence>
<dbReference type="EMBL" id="JRUN01000085">
    <property type="protein sequence ID" value="KHD84197.1"/>
    <property type="molecule type" value="Genomic_DNA"/>
</dbReference>
<evidence type="ECO:0000313" key="1">
    <source>
        <dbReference type="EMBL" id="KHD84197.1"/>
    </source>
</evidence>